<keyword evidence="4" id="KW-0963">Cytoplasm</keyword>
<evidence type="ECO:0000256" key="5">
    <source>
        <dbReference type="ARBA" id="ARBA00023136"/>
    </source>
</evidence>
<evidence type="ECO:0000256" key="9">
    <source>
        <dbReference type="ARBA" id="ARBA00042134"/>
    </source>
</evidence>
<keyword evidence="5" id="KW-0472">Membrane</keyword>
<evidence type="ECO:0000313" key="11">
    <source>
        <dbReference type="WBParaSite" id="maker-PairedContig_791-snap-gene-0.25-mRNA-1"/>
    </source>
</evidence>
<dbReference type="GO" id="GO:0005764">
    <property type="term" value="C:lysosome"/>
    <property type="evidence" value="ECO:0007669"/>
    <property type="project" value="UniProtKB-SubCell"/>
</dbReference>
<evidence type="ECO:0000256" key="2">
    <source>
        <dbReference type="ARBA" id="ARBA00004371"/>
    </source>
</evidence>
<name>A0A1I8F0M1_WUCBA</name>
<organism evidence="11">
    <name type="scientific">Wuchereria bancrofti</name>
    <dbReference type="NCBI Taxonomy" id="6293"/>
    <lineage>
        <taxon>Eukaryota</taxon>
        <taxon>Metazoa</taxon>
        <taxon>Ecdysozoa</taxon>
        <taxon>Nematoda</taxon>
        <taxon>Chromadorea</taxon>
        <taxon>Rhabditida</taxon>
        <taxon>Spirurina</taxon>
        <taxon>Spiruromorpha</taxon>
        <taxon>Filarioidea</taxon>
        <taxon>Onchocercidae</taxon>
        <taxon>Wuchereria</taxon>
    </lineage>
</organism>
<comment type="subcellular location">
    <subcellularLocation>
        <location evidence="3">Cytoplasm</location>
    </subcellularLocation>
    <subcellularLocation>
        <location evidence="2">Lysosome</location>
    </subcellularLocation>
    <subcellularLocation>
        <location evidence="1">Membrane</location>
    </subcellularLocation>
</comment>
<dbReference type="AlphaFoldDB" id="A0A1I8F0M1"/>
<proteinExistence type="predicted"/>
<keyword evidence="6" id="KW-0458">Lysosome</keyword>
<dbReference type="GO" id="GO:0005634">
    <property type="term" value="C:nucleus"/>
    <property type="evidence" value="ECO:0007669"/>
    <property type="project" value="TreeGrafter"/>
</dbReference>
<evidence type="ECO:0000256" key="8">
    <source>
        <dbReference type="ARBA" id="ARBA00041780"/>
    </source>
</evidence>
<feature type="domain" description="TLDc" evidence="10">
    <location>
        <begin position="185"/>
        <end position="383"/>
    </location>
</feature>
<dbReference type="WBParaSite" id="maker-PairedContig_791-snap-gene-0.25-mRNA-1">
    <property type="protein sequence ID" value="maker-PairedContig_791-snap-gene-0.25-mRNA-1"/>
    <property type="gene ID" value="maker-PairedContig_791-snap-gene-0.25"/>
</dbReference>
<dbReference type="InterPro" id="IPR006571">
    <property type="entry name" value="TLDc_dom"/>
</dbReference>
<dbReference type="SMART" id="SM00584">
    <property type="entry name" value="TLDc"/>
    <property type="match status" value="1"/>
</dbReference>
<evidence type="ECO:0000259" key="10">
    <source>
        <dbReference type="PROSITE" id="PS51886"/>
    </source>
</evidence>
<evidence type="ECO:0000256" key="1">
    <source>
        <dbReference type="ARBA" id="ARBA00004370"/>
    </source>
</evidence>
<dbReference type="GO" id="GO:0006979">
    <property type="term" value="P:response to oxidative stress"/>
    <property type="evidence" value="ECO:0007669"/>
    <property type="project" value="TreeGrafter"/>
</dbReference>
<protein>
    <recommendedName>
        <fullName evidence="7">MTOR-associated protein MEAK7</fullName>
    </recommendedName>
    <alternativeName>
        <fullName evidence="9">TBC/LysM-associated domain-containing protein 1</fullName>
    </alternativeName>
    <alternativeName>
        <fullName evidence="8">TLD domain-containing protein 1</fullName>
    </alternativeName>
</protein>
<dbReference type="PANTHER" id="PTHR23354">
    <property type="entry name" value="NUCLEOLAR PROTEIN 7/ESTROGEN RECEPTOR COACTIVATOR-RELATED"/>
    <property type="match status" value="1"/>
</dbReference>
<evidence type="ECO:0000256" key="4">
    <source>
        <dbReference type="ARBA" id="ARBA00022490"/>
    </source>
</evidence>
<evidence type="ECO:0000256" key="7">
    <source>
        <dbReference type="ARBA" id="ARBA00039594"/>
    </source>
</evidence>
<dbReference type="STRING" id="6293.A0A1I8F0M1"/>
<dbReference type="PANTHER" id="PTHR23354:SF131">
    <property type="entry name" value="MTOR-ASSOCIATED PROTEIN MEAK7"/>
    <property type="match status" value="1"/>
</dbReference>
<accession>A0A1I8F0M1</accession>
<dbReference type="Pfam" id="PF07534">
    <property type="entry name" value="TLD"/>
    <property type="match status" value="1"/>
</dbReference>
<evidence type="ECO:0000256" key="6">
    <source>
        <dbReference type="ARBA" id="ARBA00023228"/>
    </source>
</evidence>
<dbReference type="GO" id="GO:0016020">
    <property type="term" value="C:membrane"/>
    <property type="evidence" value="ECO:0007669"/>
    <property type="project" value="UniProtKB-SubCell"/>
</dbReference>
<evidence type="ECO:0000256" key="3">
    <source>
        <dbReference type="ARBA" id="ARBA00004496"/>
    </source>
</evidence>
<reference evidence="11" key="1">
    <citation type="submission" date="2016-11" db="UniProtKB">
        <authorList>
            <consortium name="WormBaseParasite"/>
        </authorList>
    </citation>
    <scope>IDENTIFICATION</scope>
    <source>
        <strain evidence="11">pt0022</strain>
    </source>
</reference>
<sequence length="428" mass="48580">MSCRIAQITRPPFNETTTSTTARVGWLLKYTESTICPQLQLFLYDSLSKPDNFVRVERFVQFAEMILGDFNQQARALLQLNQPIKQVVTLININKFYNSFEFLLVVIIEVMISSFFKCEQLDPRSITLLVDFIMEGIPLQLDPSTLSNFLQSQIILPTVVKYVSELIFIGPRDSAKLLQQVSEKSLLTHAALCLVYANLPEELRDRWKLLFSRSNLHFEMESKHKTKTLTEIPGRNSSCTNINFSEKHGESFMKLMKSVDRAGPCLIVIETTSDRVFGAFASQGFICGPRHTGDDQCFLFEDRQKLHIYSATGYNNNFGYLNAGQVSLPNGIGMGGHGENWSFFLHEDFNNGSSTSGISTFKKCWLAGETTFKMKNVEVWSVGAKCNEKIDTEVQNDLIRQRALTNKNETRLLFELSGKGFHGDSFKE</sequence>
<dbReference type="PROSITE" id="PS51886">
    <property type="entry name" value="TLDC"/>
    <property type="match status" value="1"/>
</dbReference>